<dbReference type="PANTHER" id="PTHR11461">
    <property type="entry name" value="SERINE PROTEASE INHIBITOR, SERPIN"/>
    <property type="match status" value="1"/>
</dbReference>
<evidence type="ECO:0000256" key="1">
    <source>
        <dbReference type="ARBA" id="ARBA00009500"/>
    </source>
</evidence>
<dbReference type="PROSITE" id="PS00284">
    <property type="entry name" value="SERPIN"/>
    <property type="match status" value="1"/>
</dbReference>
<feature type="domain" description="Serpin" evidence="3">
    <location>
        <begin position="60"/>
        <end position="443"/>
    </location>
</feature>
<sequence length="447" mass="49319">MCTDFNLVRSLQPCSFASFITSTILQEARHQFCNNGRRGRPSKKARRDAGGGSGLTPFALRLAKQLFEGDGGSRSNNLVFSPLSMYVALALVGAGAGGETLDEFLALLGAASRDELAEIVRGMTASALTDRSALGGPFVAFACGVWHQETTRLKPAYRTAAVESFKAETRAANFLKAEEVRGEINNWVLKATNNLITTILPEDTVHPTTALVLANAIYFNGSWSKPFDKERTEDKRFYCLDGSSVRAPFMHTKVKQFINEYDGFKVLKLPYRNSRRDDDEWPYQCERNFSMCIFLPDARDGLPGLVDKMESSSSSFLRDHLPKITVTVGELCLPKFKLSFSSQMNRTLKTMGLEAVFSKRKANLSNMLEDDNDGLYMDHVFHRAAIQVDEAGTEAAASTASTIRKKGGGRFCPTDFIADHPFVFFIVEGVSGAVVFMGLVLDPTRSE</sequence>
<evidence type="ECO:0000313" key="5">
    <source>
        <dbReference type="Proteomes" id="UP001497457"/>
    </source>
</evidence>
<dbReference type="EMBL" id="OZ075127">
    <property type="protein sequence ID" value="CAL4950152.1"/>
    <property type="molecule type" value="Genomic_DNA"/>
</dbReference>
<organism evidence="4 5">
    <name type="scientific">Urochloa decumbens</name>
    <dbReference type="NCBI Taxonomy" id="240449"/>
    <lineage>
        <taxon>Eukaryota</taxon>
        <taxon>Viridiplantae</taxon>
        <taxon>Streptophyta</taxon>
        <taxon>Embryophyta</taxon>
        <taxon>Tracheophyta</taxon>
        <taxon>Spermatophyta</taxon>
        <taxon>Magnoliopsida</taxon>
        <taxon>Liliopsida</taxon>
        <taxon>Poales</taxon>
        <taxon>Poaceae</taxon>
        <taxon>PACMAD clade</taxon>
        <taxon>Panicoideae</taxon>
        <taxon>Panicodae</taxon>
        <taxon>Paniceae</taxon>
        <taxon>Melinidinae</taxon>
        <taxon>Urochloa</taxon>
    </lineage>
</organism>
<dbReference type="Proteomes" id="UP001497457">
    <property type="component" value="Chromosome 17b"/>
</dbReference>
<dbReference type="Pfam" id="PF00079">
    <property type="entry name" value="Serpin"/>
    <property type="match status" value="1"/>
</dbReference>
<dbReference type="InterPro" id="IPR023795">
    <property type="entry name" value="Serpin_CS"/>
</dbReference>
<dbReference type="CDD" id="cd02043">
    <property type="entry name" value="serpinP_plants"/>
    <property type="match status" value="1"/>
</dbReference>
<dbReference type="InterPro" id="IPR042178">
    <property type="entry name" value="Serpin_sf_1"/>
</dbReference>
<evidence type="ECO:0000259" key="3">
    <source>
        <dbReference type="SMART" id="SM00093"/>
    </source>
</evidence>
<keyword evidence="5" id="KW-1185">Reference proteome</keyword>
<dbReference type="SMART" id="SM00093">
    <property type="entry name" value="SERPIN"/>
    <property type="match status" value="1"/>
</dbReference>
<dbReference type="SUPFAM" id="SSF56574">
    <property type="entry name" value="Serpins"/>
    <property type="match status" value="1"/>
</dbReference>
<dbReference type="Gene3D" id="2.30.39.10">
    <property type="entry name" value="Alpha-1-antitrypsin, domain 1"/>
    <property type="match status" value="1"/>
</dbReference>
<protein>
    <recommendedName>
        <fullName evidence="3">Serpin domain-containing protein</fullName>
    </recommendedName>
</protein>
<gene>
    <name evidence="4" type="ORF">URODEC1_LOCUS38213</name>
</gene>
<dbReference type="InterPro" id="IPR036186">
    <property type="entry name" value="Serpin_sf"/>
</dbReference>
<comment type="similarity">
    <text evidence="1 2">Belongs to the serpin family.</text>
</comment>
<evidence type="ECO:0000256" key="2">
    <source>
        <dbReference type="RuleBase" id="RU000411"/>
    </source>
</evidence>
<proteinExistence type="inferred from homology"/>
<evidence type="ECO:0000313" key="4">
    <source>
        <dbReference type="EMBL" id="CAL4950152.1"/>
    </source>
</evidence>
<reference evidence="4 5" key="2">
    <citation type="submission" date="2024-10" db="EMBL/GenBank/DDBJ databases">
        <authorList>
            <person name="Ryan C."/>
        </authorList>
    </citation>
    <scope>NUCLEOTIDE SEQUENCE [LARGE SCALE GENOMIC DNA]</scope>
</reference>
<dbReference type="AlphaFoldDB" id="A0ABC8YVM8"/>
<reference evidence="5" key="1">
    <citation type="submission" date="2024-06" db="EMBL/GenBank/DDBJ databases">
        <authorList>
            <person name="Ryan C."/>
        </authorList>
    </citation>
    <scope>NUCLEOTIDE SEQUENCE [LARGE SCALE GENOMIC DNA]</scope>
</reference>
<dbReference type="PANTHER" id="PTHR11461:SF379">
    <property type="entry name" value="SERPIN DOMAIN-CONTAINING PROTEIN"/>
    <property type="match status" value="1"/>
</dbReference>
<accession>A0ABC8YVM8</accession>
<dbReference type="InterPro" id="IPR023796">
    <property type="entry name" value="Serpin_dom"/>
</dbReference>
<name>A0ABC8YVM8_9POAL</name>
<dbReference type="Gene3D" id="3.30.497.10">
    <property type="entry name" value="Antithrombin, subunit I, domain 2"/>
    <property type="match status" value="1"/>
</dbReference>
<dbReference type="InterPro" id="IPR042185">
    <property type="entry name" value="Serpin_sf_2"/>
</dbReference>
<dbReference type="InterPro" id="IPR000215">
    <property type="entry name" value="Serpin_fam"/>
</dbReference>